<gene>
    <name evidence="5" type="ORF">ACFOES_08370</name>
</gene>
<dbReference type="Pfam" id="PF00376">
    <property type="entry name" value="MerR"/>
    <property type="match status" value="1"/>
</dbReference>
<evidence type="ECO:0000313" key="6">
    <source>
        <dbReference type="Proteomes" id="UP001595443"/>
    </source>
</evidence>
<dbReference type="EMBL" id="JBHRSK010000004">
    <property type="protein sequence ID" value="MFC2968105.1"/>
    <property type="molecule type" value="Genomic_DNA"/>
</dbReference>
<evidence type="ECO:0000256" key="3">
    <source>
        <dbReference type="ARBA" id="ARBA00023163"/>
    </source>
</evidence>
<keyword evidence="2" id="KW-0238">DNA-binding</keyword>
<dbReference type="InterPro" id="IPR000551">
    <property type="entry name" value="MerR-type_HTH_dom"/>
</dbReference>
<dbReference type="CDD" id="cd04785">
    <property type="entry name" value="HTH_CadR-PbrR-like"/>
    <property type="match status" value="1"/>
</dbReference>
<dbReference type="PANTHER" id="PTHR30204">
    <property type="entry name" value="REDOX-CYCLING DRUG-SENSING TRANSCRIPTIONAL ACTIVATOR SOXR"/>
    <property type="match status" value="1"/>
</dbReference>
<dbReference type="InterPro" id="IPR009061">
    <property type="entry name" value="DNA-bd_dom_put_sf"/>
</dbReference>
<proteinExistence type="predicted"/>
<reference evidence="6" key="1">
    <citation type="journal article" date="2019" name="Int. J. Syst. Evol. Microbiol.">
        <title>The Global Catalogue of Microorganisms (GCM) 10K type strain sequencing project: providing services to taxonomists for standard genome sequencing and annotation.</title>
        <authorList>
            <consortium name="The Broad Institute Genomics Platform"/>
            <consortium name="The Broad Institute Genome Sequencing Center for Infectious Disease"/>
            <person name="Wu L."/>
            <person name="Ma J."/>
        </authorList>
    </citation>
    <scope>NUCLEOTIDE SEQUENCE [LARGE SCALE GENOMIC DNA]</scope>
    <source>
        <strain evidence="6">KCTC 62192</strain>
    </source>
</reference>
<dbReference type="SMART" id="SM00422">
    <property type="entry name" value="HTH_MERR"/>
    <property type="match status" value="1"/>
</dbReference>
<keyword evidence="3" id="KW-0804">Transcription</keyword>
<dbReference type="InterPro" id="IPR015358">
    <property type="entry name" value="Tscrpt_reg_MerR_DNA-bd"/>
</dbReference>
<evidence type="ECO:0000256" key="2">
    <source>
        <dbReference type="ARBA" id="ARBA00023125"/>
    </source>
</evidence>
<evidence type="ECO:0000259" key="4">
    <source>
        <dbReference type="PROSITE" id="PS50937"/>
    </source>
</evidence>
<sequence length="145" mass="16098">MERDFLSNEPLIQIGTLAKRTGTNIETIRFYEKIGILAEPPRTDSGRRLYDERQVERLSFIRRTRALGFSLDEVRALLALADSRDVDCSEVKDMAARHLDEVTAKIADLRAMQSALAGLIAQCDAGDQSGCPMISALFRDGTPVL</sequence>
<keyword evidence="6" id="KW-1185">Reference proteome</keyword>
<dbReference type="PRINTS" id="PR00040">
    <property type="entry name" value="HTHMERR"/>
</dbReference>
<dbReference type="PROSITE" id="PS50937">
    <property type="entry name" value="HTH_MERR_2"/>
    <property type="match status" value="1"/>
</dbReference>
<dbReference type="SUPFAM" id="SSF46955">
    <property type="entry name" value="Putative DNA-binding domain"/>
    <property type="match status" value="1"/>
</dbReference>
<name>A0ABV7AG06_9RHOB</name>
<dbReference type="Gene3D" id="1.10.1660.10">
    <property type="match status" value="1"/>
</dbReference>
<feature type="domain" description="HTH merR-type" evidence="4">
    <location>
        <begin position="11"/>
        <end position="80"/>
    </location>
</feature>
<accession>A0ABV7AG06</accession>
<comment type="caution">
    <text evidence="5">The sequence shown here is derived from an EMBL/GenBank/DDBJ whole genome shotgun (WGS) entry which is preliminary data.</text>
</comment>
<dbReference type="Proteomes" id="UP001595443">
    <property type="component" value="Unassembled WGS sequence"/>
</dbReference>
<protein>
    <submittedName>
        <fullName evidence="5">Helix-turn-helix domain-containing protein</fullName>
    </submittedName>
</protein>
<evidence type="ECO:0000313" key="5">
    <source>
        <dbReference type="EMBL" id="MFC2968105.1"/>
    </source>
</evidence>
<dbReference type="InterPro" id="IPR047057">
    <property type="entry name" value="MerR_fam"/>
</dbReference>
<dbReference type="RefSeq" id="WP_377832779.1">
    <property type="nucleotide sequence ID" value="NZ_JBHRSK010000004.1"/>
</dbReference>
<evidence type="ECO:0000256" key="1">
    <source>
        <dbReference type="ARBA" id="ARBA00023015"/>
    </source>
</evidence>
<dbReference type="PANTHER" id="PTHR30204:SF92">
    <property type="entry name" value="HTH-TYPE TRANSCRIPTIONAL REGULATOR ZNTR"/>
    <property type="match status" value="1"/>
</dbReference>
<organism evidence="5 6">
    <name type="scientific">Acidimangrovimonas pyrenivorans</name>
    <dbReference type="NCBI Taxonomy" id="2030798"/>
    <lineage>
        <taxon>Bacteria</taxon>
        <taxon>Pseudomonadati</taxon>
        <taxon>Pseudomonadota</taxon>
        <taxon>Alphaproteobacteria</taxon>
        <taxon>Rhodobacterales</taxon>
        <taxon>Paracoccaceae</taxon>
        <taxon>Acidimangrovimonas</taxon>
    </lineage>
</organism>
<keyword evidence="1" id="KW-0805">Transcription regulation</keyword>
<dbReference type="Pfam" id="PF09278">
    <property type="entry name" value="MerR-DNA-bind"/>
    <property type="match status" value="1"/>
</dbReference>